<dbReference type="Proteomes" id="UP000554482">
    <property type="component" value="Unassembled WGS sequence"/>
</dbReference>
<sequence>MPILGIDVLEIARHSQKVGMMDVAFCGTYISRELLFVNHLQGRISALLSIICNSDVYEGNWNDEKLRTLRATHYWKIENVAKKT</sequence>
<evidence type="ECO:0000313" key="1">
    <source>
        <dbReference type="EMBL" id="KAF5193173.1"/>
    </source>
</evidence>
<proteinExistence type="predicted"/>
<gene>
    <name evidence="1" type="ORF">FRX31_017242</name>
</gene>
<keyword evidence="2" id="KW-1185">Reference proteome</keyword>
<reference evidence="1 2" key="1">
    <citation type="submission" date="2020-06" db="EMBL/GenBank/DDBJ databases">
        <title>Transcriptomic and genomic resources for Thalictrum thalictroides and T. hernandezii: Facilitating candidate gene discovery in an emerging model plant lineage.</title>
        <authorList>
            <person name="Arias T."/>
            <person name="Riano-Pachon D.M."/>
            <person name="Di Stilio V.S."/>
        </authorList>
    </citation>
    <scope>NUCLEOTIDE SEQUENCE [LARGE SCALE GENOMIC DNA]</scope>
    <source>
        <strain evidence="2">cv. WT478/WT964</strain>
        <tissue evidence="1">Leaves</tissue>
    </source>
</reference>
<evidence type="ECO:0000313" key="2">
    <source>
        <dbReference type="Proteomes" id="UP000554482"/>
    </source>
</evidence>
<accession>A0A7J6W839</accession>
<dbReference type="EMBL" id="JABWDY010020409">
    <property type="protein sequence ID" value="KAF5193173.1"/>
    <property type="molecule type" value="Genomic_DNA"/>
</dbReference>
<dbReference type="AlphaFoldDB" id="A0A7J6W839"/>
<protein>
    <submittedName>
        <fullName evidence="1">Uncharacterized protein</fullName>
    </submittedName>
</protein>
<comment type="caution">
    <text evidence="1">The sequence shown here is derived from an EMBL/GenBank/DDBJ whole genome shotgun (WGS) entry which is preliminary data.</text>
</comment>
<organism evidence="1 2">
    <name type="scientific">Thalictrum thalictroides</name>
    <name type="common">Rue-anemone</name>
    <name type="synonym">Anemone thalictroides</name>
    <dbReference type="NCBI Taxonomy" id="46969"/>
    <lineage>
        <taxon>Eukaryota</taxon>
        <taxon>Viridiplantae</taxon>
        <taxon>Streptophyta</taxon>
        <taxon>Embryophyta</taxon>
        <taxon>Tracheophyta</taxon>
        <taxon>Spermatophyta</taxon>
        <taxon>Magnoliopsida</taxon>
        <taxon>Ranunculales</taxon>
        <taxon>Ranunculaceae</taxon>
        <taxon>Thalictroideae</taxon>
        <taxon>Thalictrum</taxon>
    </lineage>
</organism>
<name>A0A7J6W839_THATH</name>